<feature type="compositionally biased region" description="Polar residues" evidence="1">
    <location>
        <begin position="109"/>
        <end position="118"/>
    </location>
</feature>
<accession>A0ABP0RKU9</accession>
<feature type="region of interest" description="Disordered" evidence="1">
    <location>
        <begin position="157"/>
        <end position="225"/>
    </location>
</feature>
<sequence>MREKGGKGEKGKGEEGGKGTGQGEKGKGEKGEEGGKGTGQGEKGEGEKGEEAGKGSGEQVGKGGKGGKAEKATGWGGKKGGGQPGSGAASPAASSVKGGGGFSKETQPKPYNQSQGGVHSNAFRERMRTLHYEVAPEVPFNVFQEHFAEVTAKVREEEDKFDKEMEVNEPAPSSGHKRSKNGEEKNEEEKKKEAPEPEKKEEEKQPAEEQKTGLQRMHGPKLQGKQEGYEQLLWKKFEKSRLLEGQDGSYKELTKGMGSQDKKHKLLRNFILDGGTLAKNYKTAVLSMEKREEKGLNPKKLHMVSGGLKAMPVKRRHAEDALESVELKTPLAVLLLNKFAWGKLSATEVQEYADTALKSGAKGFDLECLAKIGAHGQSKNNCARDLEREFFKDLVTPARVEVECNLKVKTVDGVQEQKNNIPVILPEAWQDKLEANSLLSQFTCGEQALKEFWKEETASLLHGDGAPFSEVDSLMCLSMRCAISGVAIKLSQLALACLPKTAATDGSMKPLWTAIAESFRRLAEEGRGVLFVLAGDLEYFSSEFGWPTAMSNHACPYCVCDNFFEAEASKHPFTDFRKEASWKTALKKAADPPPSPHPLWKVPGVSFWTMKLDLLHLVDLGVDCHIYWAGRRL</sequence>
<dbReference type="EMBL" id="CAXAMN010026128">
    <property type="protein sequence ID" value="CAK9100745.1"/>
    <property type="molecule type" value="Genomic_DNA"/>
</dbReference>
<dbReference type="Proteomes" id="UP001642484">
    <property type="component" value="Unassembled WGS sequence"/>
</dbReference>
<proteinExistence type="predicted"/>
<comment type="caution">
    <text evidence="2">The sequence shown here is derived from an EMBL/GenBank/DDBJ whole genome shotgun (WGS) entry which is preliminary data.</text>
</comment>
<evidence type="ECO:0000256" key="1">
    <source>
        <dbReference type="SAM" id="MobiDB-lite"/>
    </source>
</evidence>
<gene>
    <name evidence="2" type="ORF">CCMP2556_LOCUS47562</name>
</gene>
<feature type="compositionally biased region" description="Basic and acidic residues" evidence="1">
    <location>
        <begin position="157"/>
        <end position="166"/>
    </location>
</feature>
<reference evidence="2 3" key="1">
    <citation type="submission" date="2024-02" db="EMBL/GenBank/DDBJ databases">
        <authorList>
            <person name="Chen Y."/>
            <person name="Shah S."/>
            <person name="Dougan E. K."/>
            <person name="Thang M."/>
            <person name="Chan C."/>
        </authorList>
    </citation>
    <scope>NUCLEOTIDE SEQUENCE [LARGE SCALE GENOMIC DNA]</scope>
</reference>
<feature type="region of interest" description="Disordered" evidence="1">
    <location>
        <begin position="1"/>
        <end position="122"/>
    </location>
</feature>
<feature type="compositionally biased region" description="Basic and acidic residues" evidence="1">
    <location>
        <begin position="1"/>
        <end position="17"/>
    </location>
</feature>
<feature type="compositionally biased region" description="Low complexity" evidence="1">
    <location>
        <begin position="86"/>
        <end position="96"/>
    </location>
</feature>
<protein>
    <submittedName>
        <fullName evidence="2">Uncharacterized protein</fullName>
    </submittedName>
</protein>
<feature type="compositionally biased region" description="Basic and acidic residues" evidence="1">
    <location>
        <begin position="180"/>
        <end position="211"/>
    </location>
</feature>
<feature type="compositionally biased region" description="Basic and acidic residues" evidence="1">
    <location>
        <begin position="24"/>
        <end position="35"/>
    </location>
</feature>
<organism evidence="2 3">
    <name type="scientific">Durusdinium trenchii</name>
    <dbReference type="NCBI Taxonomy" id="1381693"/>
    <lineage>
        <taxon>Eukaryota</taxon>
        <taxon>Sar</taxon>
        <taxon>Alveolata</taxon>
        <taxon>Dinophyceae</taxon>
        <taxon>Suessiales</taxon>
        <taxon>Symbiodiniaceae</taxon>
        <taxon>Durusdinium</taxon>
    </lineage>
</organism>
<evidence type="ECO:0000313" key="3">
    <source>
        <dbReference type="Proteomes" id="UP001642484"/>
    </source>
</evidence>
<feature type="compositionally biased region" description="Gly residues" evidence="1">
    <location>
        <begin position="54"/>
        <end position="66"/>
    </location>
</feature>
<keyword evidence="3" id="KW-1185">Reference proteome</keyword>
<evidence type="ECO:0000313" key="2">
    <source>
        <dbReference type="EMBL" id="CAK9100745.1"/>
    </source>
</evidence>
<feature type="compositionally biased region" description="Basic and acidic residues" evidence="1">
    <location>
        <begin position="42"/>
        <end position="53"/>
    </location>
</feature>
<feature type="compositionally biased region" description="Gly residues" evidence="1">
    <location>
        <begin position="74"/>
        <end position="85"/>
    </location>
</feature>
<name>A0ABP0RKU9_9DINO</name>